<sequence>MAEHELEVEIVAEDRFVWSGPAQSVSARTAEGEIGILPGHTPMLAVLGDGDVVVQQTNGQTLTAHAEGGFFSVDNDRVVIVAGAASLEGESAGQGAA</sequence>
<dbReference type="InterPro" id="IPR020546">
    <property type="entry name" value="ATP_synth_F1_dsu/esu_N"/>
</dbReference>
<keyword evidence="3 8" id="KW-0813">Transport</keyword>
<accession>A0ABQ2LM81</accession>
<comment type="function">
    <text evidence="8">Produces ATP from ADP in the presence of a proton gradient across the membrane.</text>
</comment>
<evidence type="ECO:0000256" key="5">
    <source>
        <dbReference type="ARBA" id="ARBA00023136"/>
    </source>
</evidence>
<keyword evidence="6 8" id="KW-0139">CF(1)</keyword>
<keyword evidence="7 8" id="KW-0066">ATP synthesis</keyword>
<keyword evidence="5 8" id="KW-0472">Membrane</keyword>
<comment type="caution">
    <text evidence="11">The sequence shown here is derived from an EMBL/GenBank/DDBJ whole genome shotgun (WGS) entry which is preliminary data.</text>
</comment>
<evidence type="ECO:0000256" key="8">
    <source>
        <dbReference type="HAMAP-Rule" id="MF_00530"/>
    </source>
</evidence>
<dbReference type="NCBIfam" id="NF009977">
    <property type="entry name" value="PRK13442.1"/>
    <property type="match status" value="1"/>
</dbReference>
<keyword evidence="4 8" id="KW-0406">Ion transport</keyword>
<dbReference type="HAMAP" id="MF_00530">
    <property type="entry name" value="ATP_synth_epsil_bac"/>
    <property type="match status" value="1"/>
</dbReference>
<feature type="domain" description="ATP synthase F1 complex delta/epsilon subunit N-terminal" evidence="10">
    <location>
        <begin position="6"/>
        <end position="85"/>
    </location>
</feature>
<evidence type="ECO:0000256" key="9">
    <source>
        <dbReference type="RuleBase" id="RU003656"/>
    </source>
</evidence>
<evidence type="ECO:0000256" key="4">
    <source>
        <dbReference type="ARBA" id="ARBA00023065"/>
    </source>
</evidence>
<dbReference type="CDD" id="cd12152">
    <property type="entry name" value="F1-ATPase_delta"/>
    <property type="match status" value="1"/>
</dbReference>
<dbReference type="SUPFAM" id="SSF51344">
    <property type="entry name" value="Epsilon subunit of F1F0-ATP synthase N-terminal domain"/>
    <property type="match status" value="1"/>
</dbReference>
<comment type="subunit">
    <text evidence="8 9">F-type ATPases have 2 components, CF(1) - the catalytic core - and CF(0) - the membrane proton channel. CF(1) has five subunits: alpha(3), beta(3), gamma(1), delta(1), epsilon(1). CF(0) has three main subunits: a, b and c.</text>
</comment>
<dbReference type="RefSeq" id="WP_188803296.1">
    <property type="nucleotide sequence ID" value="NZ_BAAAOU010000003.1"/>
</dbReference>
<dbReference type="InterPro" id="IPR036771">
    <property type="entry name" value="ATPsynth_dsu/esu_N"/>
</dbReference>
<dbReference type="Gene3D" id="2.60.15.10">
    <property type="entry name" value="F0F1 ATP synthase delta/epsilon subunit, N-terminal"/>
    <property type="match status" value="1"/>
</dbReference>
<evidence type="ECO:0000256" key="2">
    <source>
        <dbReference type="ARBA" id="ARBA00005712"/>
    </source>
</evidence>
<dbReference type="Pfam" id="PF02823">
    <property type="entry name" value="ATP-synt_DE_N"/>
    <property type="match status" value="1"/>
</dbReference>
<organism evidence="11 12">
    <name type="scientific">Citricoccus zhacaiensis</name>
    <dbReference type="NCBI Taxonomy" id="489142"/>
    <lineage>
        <taxon>Bacteria</taxon>
        <taxon>Bacillati</taxon>
        <taxon>Actinomycetota</taxon>
        <taxon>Actinomycetes</taxon>
        <taxon>Micrococcales</taxon>
        <taxon>Micrococcaceae</taxon>
        <taxon>Citricoccus</taxon>
    </lineage>
</organism>
<comment type="similarity">
    <text evidence="2 8 9">Belongs to the ATPase epsilon chain family.</text>
</comment>
<dbReference type="EMBL" id="BMLQ01000001">
    <property type="protein sequence ID" value="GGO40058.1"/>
    <property type="molecule type" value="Genomic_DNA"/>
</dbReference>
<dbReference type="PANTHER" id="PTHR13822:SF10">
    <property type="entry name" value="ATP SYNTHASE EPSILON CHAIN, CHLOROPLASTIC"/>
    <property type="match status" value="1"/>
</dbReference>
<dbReference type="NCBIfam" id="TIGR01216">
    <property type="entry name" value="ATP_synt_epsi"/>
    <property type="match status" value="1"/>
</dbReference>
<evidence type="ECO:0000256" key="1">
    <source>
        <dbReference type="ARBA" id="ARBA00004202"/>
    </source>
</evidence>
<keyword evidence="8" id="KW-0375">Hydrogen ion transport</keyword>
<evidence type="ECO:0000256" key="3">
    <source>
        <dbReference type="ARBA" id="ARBA00022448"/>
    </source>
</evidence>
<keyword evidence="8" id="KW-1003">Cell membrane</keyword>
<comment type="subcellular location">
    <subcellularLocation>
        <location evidence="1 8">Cell membrane</location>
        <topology evidence="1 8">Peripheral membrane protein</topology>
    </subcellularLocation>
</comment>
<evidence type="ECO:0000256" key="6">
    <source>
        <dbReference type="ARBA" id="ARBA00023196"/>
    </source>
</evidence>
<evidence type="ECO:0000259" key="10">
    <source>
        <dbReference type="Pfam" id="PF02823"/>
    </source>
</evidence>
<protein>
    <recommendedName>
        <fullName evidence="8">ATP synthase epsilon chain</fullName>
    </recommendedName>
    <alternativeName>
        <fullName evidence="8">ATP synthase F1 sector epsilon subunit</fullName>
    </alternativeName>
    <alternativeName>
        <fullName evidence="8">F-ATPase epsilon subunit</fullName>
    </alternativeName>
</protein>
<proteinExistence type="inferred from homology"/>
<dbReference type="PANTHER" id="PTHR13822">
    <property type="entry name" value="ATP SYNTHASE DELTA/EPSILON CHAIN"/>
    <property type="match status" value="1"/>
</dbReference>
<dbReference type="InterPro" id="IPR001469">
    <property type="entry name" value="ATP_synth_F1_dsu/esu"/>
</dbReference>
<evidence type="ECO:0000313" key="11">
    <source>
        <dbReference type="EMBL" id="GGO40058.1"/>
    </source>
</evidence>
<gene>
    <name evidence="8" type="primary">atpC</name>
    <name evidence="11" type="ORF">GCM10010977_01720</name>
</gene>
<reference evidence="12" key="1">
    <citation type="journal article" date="2019" name="Int. J. Syst. Evol. Microbiol.">
        <title>The Global Catalogue of Microorganisms (GCM) 10K type strain sequencing project: providing services to taxonomists for standard genome sequencing and annotation.</title>
        <authorList>
            <consortium name="The Broad Institute Genomics Platform"/>
            <consortium name="The Broad Institute Genome Sequencing Center for Infectious Disease"/>
            <person name="Wu L."/>
            <person name="Ma J."/>
        </authorList>
    </citation>
    <scope>NUCLEOTIDE SEQUENCE [LARGE SCALE GENOMIC DNA]</scope>
    <source>
        <strain evidence="12">CGMCC 1.7064</strain>
    </source>
</reference>
<keyword evidence="12" id="KW-1185">Reference proteome</keyword>
<evidence type="ECO:0000313" key="12">
    <source>
        <dbReference type="Proteomes" id="UP000642509"/>
    </source>
</evidence>
<name>A0ABQ2LM81_9MICC</name>
<evidence type="ECO:0000256" key="7">
    <source>
        <dbReference type="ARBA" id="ARBA00023310"/>
    </source>
</evidence>
<dbReference type="Proteomes" id="UP000642509">
    <property type="component" value="Unassembled WGS sequence"/>
</dbReference>